<dbReference type="OrthoDB" id="9974725at2759"/>
<dbReference type="PROSITE" id="PS50222">
    <property type="entry name" value="EF_HAND_2"/>
    <property type="match status" value="3"/>
</dbReference>
<evidence type="ECO:0000313" key="3">
    <source>
        <dbReference type="EMBL" id="CAH2229993.1"/>
    </source>
</evidence>
<keyword evidence="4" id="KW-1185">Reference proteome</keyword>
<sequence>MKYLFLFHSFFDTNSSGSIDKSDFEVAIKNIAKLRGRKPDDDKYKETESKLMKIWSSLENAADSNKDGQISIEEWLAMWEKFAENPAAPFEWQTLYCKFIFELEDASSDGVIDSEEFSTVHECFGLLKEDSEAAFKFMTRGKQSITWEEFQELWTQYFTSESPMDPGNFIFGAATY</sequence>
<evidence type="ECO:0000256" key="1">
    <source>
        <dbReference type="ARBA" id="ARBA00022837"/>
    </source>
</evidence>
<dbReference type="GO" id="GO:0005509">
    <property type="term" value="F:calcium ion binding"/>
    <property type="evidence" value="ECO:0007669"/>
    <property type="project" value="InterPro"/>
</dbReference>
<dbReference type="SUPFAM" id="SSF47473">
    <property type="entry name" value="EF-hand"/>
    <property type="match status" value="1"/>
</dbReference>
<protein>
    <submittedName>
        <fullName evidence="3">Jg20205 protein</fullName>
    </submittedName>
</protein>
<dbReference type="PROSITE" id="PS00018">
    <property type="entry name" value="EF_HAND_1"/>
    <property type="match status" value="3"/>
</dbReference>
<dbReference type="InterPro" id="IPR002048">
    <property type="entry name" value="EF_hand_dom"/>
</dbReference>
<dbReference type="Proteomes" id="UP000838756">
    <property type="component" value="Unassembled WGS sequence"/>
</dbReference>
<gene>
    <name evidence="3" type="primary">jg20205</name>
    <name evidence="3" type="ORF">PAEG_LOCUS9272</name>
</gene>
<dbReference type="AlphaFoldDB" id="A0A8S4R2C0"/>
<evidence type="ECO:0000313" key="4">
    <source>
        <dbReference type="Proteomes" id="UP000838756"/>
    </source>
</evidence>
<dbReference type="EMBL" id="CAKXAJ010024767">
    <property type="protein sequence ID" value="CAH2229993.1"/>
    <property type="molecule type" value="Genomic_DNA"/>
</dbReference>
<feature type="domain" description="EF-hand" evidence="2">
    <location>
        <begin position="50"/>
        <end position="85"/>
    </location>
</feature>
<dbReference type="Gene3D" id="1.10.238.10">
    <property type="entry name" value="EF-hand"/>
    <property type="match status" value="1"/>
</dbReference>
<feature type="domain" description="EF-hand" evidence="2">
    <location>
        <begin position="92"/>
        <end position="127"/>
    </location>
</feature>
<keyword evidence="1" id="KW-0106">Calcium</keyword>
<dbReference type="InterPro" id="IPR011992">
    <property type="entry name" value="EF-hand-dom_pair"/>
</dbReference>
<feature type="domain" description="EF-hand" evidence="2">
    <location>
        <begin position="1"/>
        <end position="34"/>
    </location>
</feature>
<dbReference type="Pfam" id="PF13202">
    <property type="entry name" value="EF-hand_5"/>
    <property type="match status" value="1"/>
</dbReference>
<reference evidence="3" key="1">
    <citation type="submission" date="2022-03" db="EMBL/GenBank/DDBJ databases">
        <authorList>
            <person name="Lindestad O."/>
        </authorList>
    </citation>
    <scope>NUCLEOTIDE SEQUENCE</scope>
</reference>
<accession>A0A8S4R2C0</accession>
<dbReference type="InterPro" id="IPR018247">
    <property type="entry name" value="EF_Hand_1_Ca_BS"/>
</dbReference>
<organism evidence="3 4">
    <name type="scientific">Pararge aegeria aegeria</name>
    <dbReference type="NCBI Taxonomy" id="348720"/>
    <lineage>
        <taxon>Eukaryota</taxon>
        <taxon>Metazoa</taxon>
        <taxon>Ecdysozoa</taxon>
        <taxon>Arthropoda</taxon>
        <taxon>Hexapoda</taxon>
        <taxon>Insecta</taxon>
        <taxon>Pterygota</taxon>
        <taxon>Neoptera</taxon>
        <taxon>Endopterygota</taxon>
        <taxon>Lepidoptera</taxon>
        <taxon>Glossata</taxon>
        <taxon>Ditrysia</taxon>
        <taxon>Papilionoidea</taxon>
        <taxon>Nymphalidae</taxon>
        <taxon>Satyrinae</taxon>
        <taxon>Satyrini</taxon>
        <taxon>Parargina</taxon>
        <taxon>Pararge</taxon>
    </lineage>
</organism>
<comment type="caution">
    <text evidence="3">The sequence shown here is derived from an EMBL/GenBank/DDBJ whole genome shotgun (WGS) entry which is preliminary data.</text>
</comment>
<dbReference type="Pfam" id="PF13499">
    <property type="entry name" value="EF-hand_7"/>
    <property type="match status" value="1"/>
</dbReference>
<name>A0A8S4R2C0_9NEOP</name>
<evidence type="ECO:0000259" key="2">
    <source>
        <dbReference type="PROSITE" id="PS50222"/>
    </source>
</evidence>
<proteinExistence type="predicted"/>